<dbReference type="InterPro" id="IPR043502">
    <property type="entry name" value="DNA/RNA_pol_sf"/>
</dbReference>
<evidence type="ECO:0000313" key="1">
    <source>
        <dbReference type="RefSeq" id="XP_016498923.1"/>
    </source>
</evidence>
<dbReference type="OMA" id="MAYTVAD"/>
<dbReference type="AlphaFoldDB" id="A0A1S4CCP6"/>
<dbReference type="PaxDb" id="4097-A0A1S4CCP6"/>
<proteinExistence type="predicted"/>
<dbReference type="SUPFAM" id="SSF56672">
    <property type="entry name" value="DNA/RNA polymerases"/>
    <property type="match status" value="1"/>
</dbReference>
<name>A0A1S4CCP6_TOBAC</name>
<gene>
    <name evidence="1" type="primary">LOC107817583</name>
</gene>
<dbReference type="PANTHER" id="PTHR11439">
    <property type="entry name" value="GAG-POL-RELATED RETROTRANSPOSON"/>
    <property type="match status" value="1"/>
</dbReference>
<accession>A0A1S4CCP6</accession>
<organism evidence="1">
    <name type="scientific">Nicotiana tabacum</name>
    <name type="common">Common tobacco</name>
    <dbReference type="NCBI Taxonomy" id="4097"/>
    <lineage>
        <taxon>Eukaryota</taxon>
        <taxon>Viridiplantae</taxon>
        <taxon>Streptophyta</taxon>
        <taxon>Embryophyta</taxon>
        <taxon>Tracheophyta</taxon>
        <taxon>Spermatophyta</taxon>
        <taxon>Magnoliopsida</taxon>
        <taxon>eudicotyledons</taxon>
        <taxon>Gunneridae</taxon>
        <taxon>Pentapetalae</taxon>
        <taxon>asterids</taxon>
        <taxon>lamiids</taxon>
        <taxon>Solanales</taxon>
        <taxon>Solanaceae</taxon>
        <taxon>Nicotianoideae</taxon>
        <taxon>Nicotianeae</taxon>
        <taxon>Nicotiana</taxon>
    </lineage>
</organism>
<dbReference type="STRING" id="4097.A0A1S4CCP6"/>
<reference evidence="1" key="1">
    <citation type="submission" date="2025-08" db="UniProtKB">
        <authorList>
            <consortium name="RefSeq"/>
        </authorList>
    </citation>
    <scope>IDENTIFICATION</scope>
</reference>
<dbReference type="KEGG" id="nta:107817583"/>
<sequence>MLHVEFSINDLGDLYFFLGARIYRTFVGFHLCQAKYARDILDRAGLIGCKPVATLVSSSTSLDSSVSSPVESSLYHSLVGALHYLTFTRLDISYVVNSVSQYLQSPQPHHFLAVKRILRYVAGTLHHGLLLHPSNSISLAAYINSSKKQHTVFRSSTKAEYRAMAYTVADTLWVQQLLCDLHIYLPDPPLVCCDNISALYLTVNPIYHSRAKHLAIDFHFVREQVASGYFGAVFTNRSTSC</sequence>
<dbReference type="CDD" id="cd09272">
    <property type="entry name" value="RNase_HI_RT_Ty1"/>
    <property type="match status" value="1"/>
</dbReference>
<dbReference type="OrthoDB" id="414945at2759"/>
<dbReference type="PANTHER" id="PTHR11439:SF450">
    <property type="entry name" value="REVERSE TRANSCRIPTASE TY1_COPIA-TYPE DOMAIN-CONTAINING PROTEIN"/>
    <property type="match status" value="1"/>
</dbReference>
<protein>
    <submittedName>
        <fullName evidence="1">Uncharacterized mitochondrial protein AtMg00810-like</fullName>
    </submittedName>
</protein>
<dbReference type="RefSeq" id="XP_016498923.1">
    <property type="nucleotide sequence ID" value="XM_016643437.1"/>
</dbReference>